<dbReference type="Proteomes" id="UP000489190">
    <property type="component" value="Unassembled WGS sequence"/>
</dbReference>
<dbReference type="PROSITE" id="PS50043">
    <property type="entry name" value="HTH_LUXR_2"/>
    <property type="match status" value="1"/>
</dbReference>
<comment type="caution">
    <text evidence="7">The sequence shown here is derived from an EMBL/GenBank/DDBJ whole genome shotgun (WGS) entry which is preliminary data.</text>
</comment>
<evidence type="ECO:0000313" key="12">
    <source>
        <dbReference type="Proteomes" id="UP000441404"/>
    </source>
</evidence>
<keyword evidence="3" id="KW-0804">Transcription</keyword>
<evidence type="ECO:0000313" key="6">
    <source>
        <dbReference type="EMBL" id="MQT49825.1"/>
    </source>
</evidence>
<protein>
    <submittedName>
        <fullName evidence="7">Helix-turn-helix transcriptional regulator</fullName>
    </submittedName>
</protein>
<dbReference type="STRING" id="1608996.TU84_06020"/>
<dbReference type="CDD" id="cd06170">
    <property type="entry name" value="LuxR_C_like"/>
    <property type="match status" value="1"/>
</dbReference>
<evidence type="ECO:0000313" key="16">
    <source>
        <dbReference type="Proteomes" id="UP000478064"/>
    </source>
</evidence>
<dbReference type="AlphaFoldDB" id="A0A0J6IG06"/>
<reference evidence="12 13" key="1">
    <citation type="submission" date="2019-10" db="EMBL/GenBank/DDBJ databases">
        <title>Evaluation of single-gene subtyping targets for Pseudomonas.</title>
        <authorList>
            <person name="Reichler S.J."/>
            <person name="Orsi R.H."/>
            <person name="Wiedmann M."/>
            <person name="Martin N.H."/>
            <person name="Murphy S.I."/>
        </authorList>
    </citation>
    <scope>NUCLEOTIDE SEQUENCE [LARGE SCALE GENOMIC DNA]</scope>
    <source>
        <strain evidence="9 16">FSL R10-1637</strain>
        <strain evidence="11 14">FSL R10-1876</strain>
        <strain evidence="10 15">FSL R10-2107</strain>
        <strain evidence="7 13">FSL R10-2932</strain>
        <strain evidence="8 17">FSL R10-3254</strain>
        <strain evidence="6 12">FSL R10-3257</strain>
    </source>
</reference>
<evidence type="ECO:0000256" key="2">
    <source>
        <dbReference type="ARBA" id="ARBA00023125"/>
    </source>
</evidence>
<feature type="compositionally biased region" description="Low complexity" evidence="4">
    <location>
        <begin position="7"/>
        <end position="23"/>
    </location>
</feature>
<evidence type="ECO:0000256" key="1">
    <source>
        <dbReference type="ARBA" id="ARBA00023015"/>
    </source>
</evidence>
<dbReference type="InterPro" id="IPR016032">
    <property type="entry name" value="Sig_transdc_resp-reg_C-effctor"/>
</dbReference>
<dbReference type="GO" id="GO:0006355">
    <property type="term" value="P:regulation of DNA-templated transcription"/>
    <property type="evidence" value="ECO:0007669"/>
    <property type="project" value="InterPro"/>
</dbReference>
<keyword evidence="15" id="KW-1185">Reference proteome</keyword>
<dbReference type="RefSeq" id="WP_082148640.1">
    <property type="nucleotide sequence ID" value="NZ_CAUQEU010000009.1"/>
</dbReference>
<gene>
    <name evidence="9" type="ORF">GHO27_09865</name>
    <name evidence="11" type="ORF">GHO28_03165</name>
    <name evidence="10" type="ORF">GHO30_02125</name>
    <name evidence="7" type="ORF">GHO37_04090</name>
    <name evidence="8" type="ORF">GHO39_24900</name>
    <name evidence="6" type="ORF">GHO40_24345</name>
</gene>
<dbReference type="EMBL" id="WIWJ01000070">
    <property type="protein sequence ID" value="MQT49825.1"/>
    <property type="molecule type" value="Genomic_DNA"/>
</dbReference>
<organism evidence="7 13">
    <name type="scientific">Pseudomonas helleri</name>
    <dbReference type="NCBI Taxonomy" id="1608996"/>
    <lineage>
        <taxon>Bacteria</taxon>
        <taxon>Pseudomonadati</taxon>
        <taxon>Pseudomonadota</taxon>
        <taxon>Gammaproteobacteria</taxon>
        <taxon>Pseudomonadales</taxon>
        <taxon>Pseudomonadaceae</taxon>
        <taxon>Pseudomonas</taxon>
    </lineage>
</organism>
<evidence type="ECO:0000256" key="3">
    <source>
        <dbReference type="ARBA" id="ARBA00023163"/>
    </source>
</evidence>
<sequence>MKKCSFSRRPLSPDTPSTSPDFIPSLTPKEHEVLSWCAQGKTSAEVALILNRSETTINFHIANVRMKFGVTSRHAAVIKAIKLGMPLLP</sequence>
<feature type="domain" description="HTH luxR-type" evidence="5">
    <location>
        <begin position="19"/>
        <end position="84"/>
    </location>
</feature>
<evidence type="ECO:0000313" key="15">
    <source>
        <dbReference type="Proteomes" id="UP000470186"/>
    </source>
</evidence>
<keyword evidence="2" id="KW-0238">DNA-binding</keyword>
<dbReference type="Proteomes" id="UP000470186">
    <property type="component" value="Unassembled WGS sequence"/>
</dbReference>
<evidence type="ECO:0000313" key="17">
    <source>
        <dbReference type="Proteomes" id="UP000489190"/>
    </source>
</evidence>
<dbReference type="PROSITE" id="PS00622">
    <property type="entry name" value="HTH_LUXR_1"/>
    <property type="match status" value="1"/>
</dbReference>
<dbReference type="Proteomes" id="UP000441404">
    <property type="component" value="Unassembled WGS sequence"/>
</dbReference>
<feature type="region of interest" description="Disordered" evidence="4">
    <location>
        <begin position="1"/>
        <end position="23"/>
    </location>
</feature>
<dbReference type="InterPro" id="IPR036388">
    <property type="entry name" value="WH-like_DNA-bd_sf"/>
</dbReference>
<dbReference type="Proteomes" id="UP000478064">
    <property type="component" value="Unassembled WGS sequence"/>
</dbReference>
<dbReference type="Proteomes" id="UP000447574">
    <property type="component" value="Unassembled WGS sequence"/>
</dbReference>
<dbReference type="SMART" id="SM00421">
    <property type="entry name" value="HTH_LUXR"/>
    <property type="match status" value="1"/>
</dbReference>
<evidence type="ECO:0000313" key="8">
    <source>
        <dbReference type="EMBL" id="MQT92344.1"/>
    </source>
</evidence>
<dbReference type="EMBL" id="WIVU01000015">
    <property type="protein sequence ID" value="MQU05995.1"/>
    <property type="molecule type" value="Genomic_DNA"/>
</dbReference>
<accession>A0A0J6IG06</accession>
<evidence type="ECO:0000256" key="4">
    <source>
        <dbReference type="SAM" id="MobiDB-lite"/>
    </source>
</evidence>
<dbReference type="EMBL" id="WIWF01000009">
    <property type="protein sequence ID" value="MQT73483.1"/>
    <property type="molecule type" value="Genomic_DNA"/>
</dbReference>
<dbReference type="GO" id="GO:0003677">
    <property type="term" value="F:DNA binding"/>
    <property type="evidence" value="ECO:0007669"/>
    <property type="project" value="UniProtKB-KW"/>
</dbReference>
<dbReference type="Gene3D" id="1.10.10.10">
    <property type="entry name" value="Winged helix-like DNA-binding domain superfamily/Winged helix DNA-binding domain"/>
    <property type="match status" value="1"/>
</dbReference>
<evidence type="ECO:0000313" key="13">
    <source>
        <dbReference type="Proteomes" id="UP000447574"/>
    </source>
</evidence>
<proteinExistence type="predicted"/>
<evidence type="ECO:0000313" key="7">
    <source>
        <dbReference type="EMBL" id="MQT73483.1"/>
    </source>
</evidence>
<dbReference type="PANTHER" id="PTHR44688">
    <property type="entry name" value="DNA-BINDING TRANSCRIPTIONAL ACTIVATOR DEVR_DOSR"/>
    <property type="match status" value="1"/>
</dbReference>
<dbReference type="Proteomes" id="UP000466863">
    <property type="component" value="Unassembled WGS sequence"/>
</dbReference>
<evidence type="ECO:0000313" key="14">
    <source>
        <dbReference type="Proteomes" id="UP000466863"/>
    </source>
</evidence>
<dbReference type="SUPFAM" id="SSF46894">
    <property type="entry name" value="C-terminal effector domain of the bipartite response regulators"/>
    <property type="match status" value="1"/>
</dbReference>
<keyword evidence="1" id="KW-0805">Transcription regulation</keyword>
<dbReference type="InterPro" id="IPR000792">
    <property type="entry name" value="Tscrpt_reg_LuxR_C"/>
</dbReference>
<dbReference type="GeneID" id="97255565"/>
<name>A0A0J6IG06_9PSED</name>
<dbReference type="PRINTS" id="PR00038">
    <property type="entry name" value="HTHLUXR"/>
</dbReference>
<dbReference type="EMBL" id="WIWI01000100">
    <property type="protein sequence ID" value="MQT92344.1"/>
    <property type="molecule type" value="Genomic_DNA"/>
</dbReference>
<dbReference type="EMBL" id="WIVX01000005">
    <property type="protein sequence ID" value="MQU30204.1"/>
    <property type="molecule type" value="Genomic_DNA"/>
</dbReference>
<dbReference type="OrthoDB" id="9774661at2"/>
<evidence type="ECO:0000313" key="10">
    <source>
        <dbReference type="EMBL" id="MQU30204.1"/>
    </source>
</evidence>
<evidence type="ECO:0000313" key="11">
    <source>
        <dbReference type="EMBL" id="MQU41513.1"/>
    </source>
</evidence>
<evidence type="ECO:0000259" key="5">
    <source>
        <dbReference type="PROSITE" id="PS50043"/>
    </source>
</evidence>
<dbReference type="PANTHER" id="PTHR44688:SF16">
    <property type="entry name" value="DNA-BINDING TRANSCRIPTIONAL ACTIVATOR DEVR_DOSR"/>
    <property type="match status" value="1"/>
</dbReference>
<dbReference type="EMBL" id="WIVV01000007">
    <property type="protein sequence ID" value="MQU41513.1"/>
    <property type="molecule type" value="Genomic_DNA"/>
</dbReference>
<dbReference type="Pfam" id="PF00196">
    <property type="entry name" value="GerE"/>
    <property type="match status" value="1"/>
</dbReference>
<evidence type="ECO:0000313" key="9">
    <source>
        <dbReference type="EMBL" id="MQU05995.1"/>
    </source>
</evidence>